<proteinExistence type="predicted"/>
<evidence type="ECO:0000256" key="1">
    <source>
        <dbReference type="SAM" id="SignalP"/>
    </source>
</evidence>
<gene>
    <name evidence="3" type="ORF">C7T94_01515</name>
</gene>
<dbReference type="PROSITE" id="PS51257">
    <property type="entry name" value="PROKAR_LIPOPROTEIN"/>
    <property type="match status" value="1"/>
</dbReference>
<dbReference type="RefSeq" id="WP_107212982.1">
    <property type="nucleotide sequence ID" value="NZ_KZ686268.1"/>
</dbReference>
<dbReference type="AlphaFoldDB" id="A0A2T3HQU2"/>
<dbReference type="CDD" id="cd02966">
    <property type="entry name" value="TlpA_like_family"/>
    <property type="match status" value="1"/>
</dbReference>
<feature type="signal peptide" evidence="1">
    <location>
        <begin position="1"/>
        <end position="26"/>
    </location>
</feature>
<accession>A0A2T3HQU2</accession>
<comment type="caution">
    <text evidence="3">The sequence shown here is derived from an EMBL/GenBank/DDBJ whole genome shotgun (WGS) entry which is preliminary data.</text>
</comment>
<evidence type="ECO:0000259" key="2">
    <source>
        <dbReference type="Pfam" id="PF13905"/>
    </source>
</evidence>
<dbReference type="InterPro" id="IPR012336">
    <property type="entry name" value="Thioredoxin-like_fold"/>
</dbReference>
<dbReference type="SUPFAM" id="SSF52833">
    <property type="entry name" value="Thioredoxin-like"/>
    <property type="match status" value="1"/>
</dbReference>
<protein>
    <recommendedName>
        <fullName evidence="2">Thioredoxin-like fold domain-containing protein</fullName>
    </recommendedName>
</protein>
<evidence type="ECO:0000313" key="4">
    <source>
        <dbReference type="Proteomes" id="UP000240912"/>
    </source>
</evidence>
<name>A0A2T3HQU2_9SPHI</name>
<dbReference type="Gene3D" id="3.40.30.10">
    <property type="entry name" value="Glutaredoxin"/>
    <property type="match status" value="1"/>
</dbReference>
<dbReference type="Pfam" id="PF13905">
    <property type="entry name" value="Thioredoxin_8"/>
    <property type="match status" value="1"/>
</dbReference>
<feature type="chain" id="PRO_5015536793" description="Thioredoxin-like fold domain-containing protein" evidence="1">
    <location>
        <begin position="27"/>
        <end position="379"/>
    </location>
</feature>
<evidence type="ECO:0000313" key="3">
    <source>
        <dbReference type="EMBL" id="PST84830.1"/>
    </source>
</evidence>
<keyword evidence="4" id="KW-1185">Reference proteome</keyword>
<organism evidence="3 4">
    <name type="scientific">Pedobacter yulinensis</name>
    <dbReference type="NCBI Taxonomy" id="2126353"/>
    <lineage>
        <taxon>Bacteria</taxon>
        <taxon>Pseudomonadati</taxon>
        <taxon>Bacteroidota</taxon>
        <taxon>Sphingobacteriia</taxon>
        <taxon>Sphingobacteriales</taxon>
        <taxon>Sphingobacteriaceae</taxon>
        <taxon>Pedobacter</taxon>
    </lineage>
</organism>
<dbReference type="Proteomes" id="UP000240912">
    <property type="component" value="Unassembled WGS sequence"/>
</dbReference>
<dbReference type="InterPro" id="IPR036249">
    <property type="entry name" value="Thioredoxin-like_sf"/>
</dbReference>
<sequence>MKYLSPALRPLLVAALALSSCSPSDARFEIESDHFGPNGTLGIYRQAETRPLAAINLNNAKQEFKLPFAEEGYYLIRTSNGQVRERPGQDSRYFIYLKGGNYKLHADTAFNAPYPVTESDVTEAQELIHFYKISRAKRAVVEAEVARKRQQMDSRVFDDVREAAEEEDRLFRRLDEGNIEAVGEFAAKYPDSKHTPFLLHDLDEAGNFPRLYKKILTGTAPAVQQEKMAQKLLAQAEDALGMEVGARMAAIEGRTPAGGNFDPGKELRKLNLIIVWTSYDNGLRKKHPELIRLYEAYKGKGLQVIGVSLDKNEKWWKSAIDHDRLPWPQYADLKGARSPNAQKLSGMMHPYLFLVNKDGKIVCSKLLPDEAIAEIQRRL</sequence>
<reference evidence="3 4" key="1">
    <citation type="submission" date="2018-03" db="EMBL/GenBank/DDBJ databases">
        <authorList>
            <person name="Keele B.F."/>
        </authorList>
    </citation>
    <scope>NUCLEOTIDE SEQUENCE [LARGE SCALE GENOMIC DNA]</scope>
    <source>
        <strain evidence="3 4">YL28-9</strain>
    </source>
</reference>
<dbReference type="EMBL" id="PYLS01000001">
    <property type="protein sequence ID" value="PST84830.1"/>
    <property type="molecule type" value="Genomic_DNA"/>
</dbReference>
<dbReference type="OrthoDB" id="789332at2"/>
<feature type="domain" description="Thioredoxin-like fold" evidence="2">
    <location>
        <begin position="269"/>
        <end position="361"/>
    </location>
</feature>
<keyword evidence="1" id="KW-0732">Signal</keyword>